<keyword evidence="2" id="KW-0808">Transferase</keyword>
<dbReference type="SUPFAM" id="SSF56672">
    <property type="entry name" value="DNA/RNA polymerases"/>
    <property type="match status" value="1"/>
</dbReference>
<dbReference type="InterPro" id="IPR012337">
    <property type="entry name" value="RNaseH-like_sf"/>
</dbReference>
<evidence type="ECO:0000256" key="7">
    <source>
        <dbReference type="SAM" id="MobiDB-lite"/>
    </source>
</evidence>
<dbReference type="Gene3D" id="3.30.70.270">
    <property type="match status" value="2"/>
</dbReference>
<keyword evidence="5" id="KW-0695">RNA-directed DNA polymerase</keyword>
<dbReference type="CDD" id="cd01647">
    <property type="entry name" value="RT_LTR"/>
    <property type="match status" value="1"/>
</dbReference>
<dbReference type="GO" id="GO:0003676">
    <property type="term" value="F:nucleic acid binding"/>
    <property type="evidence" value="ECO:0007669"/>
    <property type="project" value="InterPro"/>
</dbReference>
<dbReference type="GO" id="GO:0003964">
    <property type="term" value="F:RNA-directed DNA polymerase activity"/>
    <property type="evidence" value="ECO:0007669"/>
    <property type="project" value="UniProtKB-KW"/>
</dbReference>
<reference evidence="9" key="1">
    <citation type="journal article" date="2016" name="Gigascience">
        <title>De novo construction of an expanded transcriptome assembly for the western tarnished plant bug, Lygus hesperus.</title>
        <authorList>
            <person name="Tassone E.E."/>
            <person name="Geib S.M."/>
            <person name="Hall B."/>
            <person name="Fabrick J.A."/>
            <person name="Brent C.S."/>
            <person name="Hull J.J."/>
        </authorList>
    </citation>
    <scope>NUCLEOTIDE SEQUENCE</scope>
</reference>
<accession>A0A146LPF7</accession>
<name>A0A146LPF7_LYGHE</name>
<feature type="region of interest" description="Disordered" evidence="7">
    <location>
        <begin position="687"/>
        <end position="764"/>
    </location>
</feature>
<dbReference type="FunFam" id="3.10.20.370:FF:000001">
    <property type="entry name" value="Retrovirus-related Pol polyprotein from transposon 17.6-like protein"/>
    <property type="match status" value="1"/>
</dbReference>
<dbReference type="InterPro" id="IPR043502">
    <property type="entry name" value="DNA/RNA_pol_sf"/>
</dbReference>
<keyword evidence="4" id="KW-0255">Endonuclease</keyword>
<proteinExistence type="predicted"/>
<keyword evidence="2" id="KW-0548">Nucleotidyltransferase</keyword>
<dbReference type="InterPro" id="IPR050951">
    <property type="entry name" value="Retrovirus_Pol_polyprotein"/>
</dbReference>
<gene>
    <name evidence="9" type="primary">TY3B-G_32</name>
    <name evidence="9" type="ORF">g.84588</name>
</gene>
<dbReference type="CDD" id="cd09274">
    <property type="entry name" value="RNase_HI_RT_Ty3"/>
    <property type="match status" value="1"/>
</dbReference>
<keyword evidence="3" id="KW-0540">Nuclease</keyword>
<feature type="domain" description="Integrase catalytic" evidence="8">
    <location>
        <begin position="442"/>
        <end position="597"/>
    </location>
</feature>
<dbReference type="InterPro" id="IPR041588">
    <property type="entry name" value="Integrase_H2C2"/>
</dbReference>
<evidence type="ECO:0000256" key="6">
    <source>
        <dbReference type="ARBA" id="ARBA00023268"/>
    </source>
</evidence>
<dbReference type="SUPFAM" id="SSF53098">
    <property type="entry name" value="Ribonuclease H-like"/>
    <property type="match status" value="1"/>
</dbReference>
<feature type="compositionally biased region" description="Polar residues" evidence="7">
    <location>
        <begin position="720"/>
        <end position="737"/>
    </location>
</feature>
<dbReference type="Gene3D" id="1.10.340.70">
    <property type="match status" value="1"/>
</dbReference>
<evidence type="ECO:0000256" key="1">
    <source>
        <dbReference type="ARBA" id="ARBA00012493"/>
    </source>
</evidence>
<dbReference type="InterPro" id="IPR001584">
    <property type="entry name" value="Integrase_cat-core"/>
</dbReference>
<dbReference type="EMBL" id="GDHC01010003">
    <property type="protein sequence ID" value="JAQ08626.1"/>
    <property type="molecule type" value="Transcribed_RNA"/>
</dbReference>
<evidence type="ECO:0000256" key="4">
    <source>
        <dbReference type="ARBA" id="ARBA00022759"/>
    </source>
</evidence>
<dbReference type="InterPro" id="IPR000477">
    <property type="entry name" value="RT_dom"/>
</dbReference>
<dbReference type="Pfam" id="PF17921">
    <property type="entry name" value="Integrase_H2C2"/>
    <property type="match status" value="1"/>
</dbReference>
<keyword evidence="4" id="KW-0378">Hydrolase</keyword>
<dbReference type="PANTHER" id="PTHR37984:SF5">
    <property type="entry name" value="PROTEIN NYNRIN-LIKE"/>
    <property type="match status" value="1"/>
</dbReference>
<evidence type="ECO:0000256" key="2">
    <source>
        <dbReference type="ARBA" id="ARBA00022695"/>
    </source>
</evidence>
<protein>
    <recommendedName>
        <fullName evidence="1">RNA-directed DNA polymerase</fullName>
        <ecNumber evidence="1">2.7.7.49</ecNumber>
    </recommendedName>
</protein>
<evidence type="ECO:0000256" key="5">
    <source>
        <dbReference type="ARBA" id="ARBA00022918"/>
    </source>
</evidence>
<dbReference type="InterPro" id="IPR043128">
    <property type="entry name" value="Rev_trsase/Diguanyl_cyclase"/>
</dbReference>
<dbReference type="InterPro" id="IPR041577">
    <property type="entry name" value="RT_RNaseH_2"/>
</dbReference>
<evidence type="ECO:0000313" key="9">
    <source>
        <dbReference type="EMBL" id="JAQ08626.1"/>
    </source>
</evidence>
<dbReference type="Gene3D" id="3.30.420.10">
    <property type="entry name" value="Ribonuclease H-like superfamily/Ribonuclease H"/>
    <property type="match status" value="1"/>
</dbReference>
<dbReference type="GO" id="GO:0004519">
    <property type="term" value="F:endonuclease activity"/>
    <property type="evidence" value="ECO:0007669"/>
    <property type="project" value="UniProtKB-KW"/>
</dbReference>
<dbReference type="InterPro" id="IPR036397">
    <property type="entry name" value="RNaseH_sf"/>
</dbReference>
<dbReference type="GO" id="GO:0015074">
    <property type="term" value="P:DNA integration"/>
    <property type="evidence" value="ECO:0007669"/>
    <property type="project" value="InterPro"/>
</dbReference>
<dbReference type="PROSITE" id="PS50994">
    <property type="entry name" value="INTEGRASE"/>
    <property type="match status" value="1"/>
</dbReference>
<sequence>MNRLSFGIKTAPSEFNRILSQILNGLTKVEAYFDDIICHGASMEECTNNLISCLERLKENDLHLNKNKCSFFKESINYLGHIVSYNKIQKSPEKIQAVSNMPRPKNAEELRRFLGMVTYYAKFIPDFSTKSFPLRRLLRKDEKFFWSASTEAAFVNLKLELCSERVLTPFDPAKPLILTTDASPTGIAAVLSHEVDGHERPIAYASRALTQAECNYSQLDREALAIVYATTHFYNYVYARNFTLVTDNEPLSRIFHPSRALPQMTSARLLRYASFLSGLDFTVRCKKGKDNENVDCLSRAPLTQTSKSPDTSMNEEVNTLYAETILQISSSAITAETIAEETAKDTELQTLMSSLRHNRRDEPFTISNGMLFRMDRAVIPKSLQRPILDELHASHLGITKMKQLARRYIYWERLDKDIEQLVKSCEACAKVRHNPQKAPIHPWDQPEDNWERLHIDYAGPFDNHYFLMCIDAKSKWAEVRILRDAPSSTSTITLLENIFSVHGYPSVLVSDNAAIFKSEEFQRHCKERGIFQKFIAPGHPATNGLAERSIQTLKRRLKAAADDPTPLSTKLQNILFRYRATPLASGQSPAELYLKRKIRIRLDALLPNRKALVPTSRSNSHVRSFQVGQRVQARIHQNNQDIWQFGIVTEKLGQYHYIILLDTGRSLKRHINQLISTLVPKKHVTFVPQQSQPPRQGVPHIPTMDSPSMDTEPTPLPVPDSNTNQQVLPSDSPRQQASPLLPPGPRRSSRQRCPPMYLNDYVPK</sequence>
<dbReference type="FunFam" id="1.10.340.70:FF:000003">
    <property type="entry name" value="Protein CBG25708"/>
    <property type="match status" value="1"/>
</dbReference>
<dbReference type="PANTHER" id="PTHR37984">
    <property type="entry name" value="PROTEIN CBG26694"/>
    <property type="match status" value="1"/>
</dbReference>
<dbReference type="Gene3D" id="3.10.20.370">
    <property type="match status" value="1"/>
</dbReference>
<organism evidence="9">
    <name type="scientific">Lygus hesperus</name>
    <name type="common">Western plant bug</name>
    <dbReference type="NCBI Taxonomy" id="30085"/>
    <lineage>
        <taxon>Eukaryota</taxon>
        <taxon>Metazoa</taxon>
        <taxon>Ecdysozoa</taxon>
        <taxon>Arthropoda</taxon>
        <taxon>Hexapoda</taxon>
        <taxon>Insecta</taxon>
        <taxon>Pterygota</taxon>
        <taxon>Neoptera</taxon>
        <taxon>Paraneoptera</taxon>
        <taxon>Hemiptera</taxon>
        <taxon>Heteroptera</taxon>
        <taxon>Panheteroptera</taxon>
        <taxon>Cimicomorpha</taxon>
        <taxon>Miridae</taxon>
        <taxon>Mirini</taxon>
        <taxon>Lygus</taxon>
    </lineage>
</organism>
<dbReference type="FunFam" id="3.30.70.270:FF:000026">
    <property type="entry name" value="Transposon Ty3-G Gag-Pol polyprotein"/>
    <property type="match status" value="1"/>
</dbReference>
<dbReference type="Pfam" id="PF00078">
    <property type="entry name" value="RVT_1"/>
    <property type="match status" value="1"/>
</dbReference>
<evidence type="ECO:0000256" key="3">
    <source>
        <dbReference type="ARBA" id="ARBA00022722"/>
    </source>
</evidence>
<dbReference type="GO" id="GO:0042575">
    <property type="term" value="C:DNA polymerase complex"/>
    <property type="evidence" value="ECO:0007669"/>
    <property type="project" value="UniProtKB-ARBA"/>
</dbReference>
<dbReference type="EC" id="2.7.7.49" evidence="1"/>
<keyword evidence="6" id="KW-0511">Multifunctional enzyme</keyword>
<dbReference type="AlphaFoldDB" id="A0A146LPF7"/>
<dbReference type="Pfam" id="PF17919">
    <property type="entry name" value="RT_RNaseH_2"/>
    <property type="match status" value="1"/>
</dbReference>
<dbReference type="FunFam" id="3.30.70.270:FF:000003">
    <property type="entry name" value="Transposon Ty3-G Gag-Pol polyprotein"/>
    <property type="match status" value="1"/>
</dbReference>
<dbReference type="Pfam" id="PF00665">
    <property type="entry name" value="rve"/>
    <property type="match status" value="1"/>
</dbReference>
<evidence type="ECO:0000259" key="8">
    <source>
        <dbReference type="PROSITE" id="PS50994"/>
    </source>
</evidence>